<evidence type="ECO:0000256" key="2">
    <source>
        <dbReference type="ARBA" id="ARBA00022723"/>
    </source>
</evidence>
<dbReference type="InterPro" id="IPR036864">
    <property type="entry name" value="Zn2-C6_fun-type_DNA-bd_sf"/>
</dbReference>
<keyword evidence="10" id="KW-1185">Reference proteome</keyword>
<dbReference type="Gene3D" id="4.10.240.10">
    <property type="entry name" value="Zn(2)-C6 fungal-type DNA-binding domain"/>
    <property type="match status" value="1"/>
</dbReference>
<sequence length="714" mass="80357">MADAIRRPVPTNAVSEGLKSYACTICQARKVKCDRRQPCSTCVKNHAPCRYQDPLPRRRRNALQKTVLGTKTRRGDIPKNKVSDGNQEPLATGDTRIRLLQNGSTDLQSNTKSESGSGRLISKGERSIYLDNNLWKRVSSEVQNAESILPESSGGAPYQMPRPQIEGELELDEGALLFGISSTPDLSGLHPNPVHVFKLWQTFLENVNPLTKIVHIPTLQQRILNASGNLDSISNEFEALMFSIYCAALRSLSNEEVLQEFGASRVTLLAQYQQAAQSALAQARLLKTSNIVVLQALVIFILSVHAVYNPHALWSLSGIGVRVAQRMGLHRDGTQFGLPIFETELRRRLWWQITVMDTAISRMSGSTSLLCPLADTRIPLNINDSDLDVDMRETPPESLGATEMSFCLMRYELGQWLRCQSQSKPARFNGYWEAISRCSIPIEEKDRLIKELEDIIEGKFISHCDPSIPLHFMTMIVSWSVPLILRLAAHHPRIYYEKGELPTQAEKDLLFKTCLSVTEYANILLTTTKVRKYLWHLDNQFPWDPLIYILDELQYRAIGEETEKAWHLIDVTCTRQYHQQGLSTKSPLYFALANLAVKAWAAHIAECERRRISTIPRPNIIPTFLELAQQIDVCSPLATTPLATSSSQDQNRENASPKATMAMDAGHTSYISQLREDVLQDSSPVDYTAHFASFAGLCYAENVPFSWAPWYSPV</sequence>
<dbReference type="GO" id="GO:0005634">
    <property type="term" value="C:nucleus"/>
    <property type="evidence" value="ECO:0007669"/>
    <property type="project" value="UniProtKB-SubCell"/>
</dbReference>
<dbReference type="AlphaFoldDB" id="A0A5N7B3U9"/>
<feature type="region of interest" description="Disordered" evidence="7">
    <location>
        <begin position="55"/>
        <end position="119"/>
    </location>
</feature>
<dbReference type="CDD" id="cd00067">
    <property type="entry name" value="GAL4"/>
    <property type="match status" value="1"/>
</dbReference>
<dbReference type="Pfam" id="PF00172">
    <property type="entry name" value="Zn_clus"/>
    <property type="match status" value="1"/>
</dbReference>
<dbReference type="SUPFAM" id="SSF57701">
    <property type="entry name" value="Zn2/Cys6 DNA-binding domain"/>
    <property type="match status" value="1"/>
</dbReference>
<dbReference type="CDD" id="cd12148">
    <property type="entry name" value="fungal_TF_MHR"/>
    <property type="match status" value="1"/>
</dbReference>
<dbReference type="GO" id="GO:0003677">
    <property type="term" value="F:DNA binding"/>
    <property type="evidence" value="ECO:0007669"/>
    <property type="project" value="UniProtKB-KW"/>
</dbReference>
<dbReference type="Proteomes" id="UP000326198">
    <property type="component" value="Unassembled WGS sequence"/>
</dbReference>
<name>A0A5N7B3U9_9EURO</name>
<keyword evidence="6" id="KW-0539">Nucleus</keyword>
<accession>A0A5N7B3U9</accession>
<feature type="region of interest" description="Disordered" evidence="7">
    <location>
        <begin position="642"/>
        <end position="661"/>
    </location>
</feature>
<evidence type="ECO:0000256" key="5">
    <source>
        <dbReference type="ARBA" id="ARBA00023163"/>
    </source>
</evidence>
<reference evidence="9 10" key="1">
    <citation type="submission" date="2019-04" db="EMBL/GenBank/DDBJ databases">
        <title>Friends and foes A comparative genomics studyof 23 Aspergillus species from section Flavi.</title>
        <authorList>
            <consortium name="DOE Joint Genome Institute"/>
            <person name="Kjaerbolling I."/>
            <person name="Vesth T."/>
            <person name="Frisvad J.C."/>
            <person name="Nybo J.L."/>
            <person name="Theobald S."/>
            <person name="Kildgaard S."/>
            <person name="Isbrandt T."/>
            <person name="Kuo A."/>
            <person name="Sato A."/>
            <person name="Lyhne E.K."/>
            <person name="Kogle M.E."/>
            <person name="Wiebenga A."/>
            <person name="Kun R.S."/>
            <person name="Lubbers R.J."/>
            <person name="Makela M.R."/>
            <person name="Barry K."/>
            <person name="Chovatia M."/>
            <person name="Clum A."/>
            <person name="Daum C."/>
            <person name="Haridas S."/>
            <person name="He G."/>
            <person name="LaButti K."/>
            <person name="Lipzen A."/>
            <person name="Mondo S."/>
            <person name="Riley R."/>
            <person name="Salamov A."/>
            <person name="Simmons B.A."/>
            <person name="Magnuson J.K."/>
            <person name="Henrissat B."/>
            <person name="Mortensen U.H."/>
            <person name="Larsen T.O."/>
            <person name="Devries R.P."/>
            <person name="Grigoriev I.V."/>
            <person name="Machida M."/>
            <person name="Baker S.E."/>
            <person name="Andersen M.R."/>
        </authorList>
    </citation>
    <scope>NUCLEOTIDE SEQUENCE [LARGE SCALE GENOMIC DNA]</scope>
    <source>
        <strain evidence="9 10">IBT 29228</strain>
    </source>
</reference>
<evidence type="ECO:0000256" key="4">
    <source>
        <dbReference type="ARBA" id="ARBA00023125"/>
    </source>
</evidence>
<keyword evidence="4" id="KW-0238">DNA-binding</keyword>
<dbReference type="PANTHER" id="PTHR31001">
    <property type="entry name" value="UNCHARACTERIZED TRANSCRIPTIONAL REGULATORY PROTEIN"/>
    <property type="match status" value="1"/>
</dbReference>
<feature type="compositionally biased region" description="Polar residues" evidence="7">
    <location>
        <begin position="101"/>
        <end position="116"/>
    </location>
</feature>
<gene>
    <name evidence="9" type="ORF">BDV26DRAFT_305393</name>
</gene>
<keyword evidence="3" id="KW-0805">Transcription regulation</keyword>
<dbReference type="SMART" id="SM00066">
    <property type="entry name" value="GAL4"/>
    <property type="match status" value="1"/>
</dbReference>
<dbReference type="SMART" id="SM00906">
    <property type="entry name" value="Fungal_trans"/>
    <property type="match status" value="1"/>
</dbReference>
<dbReference type="InterPro" id="IPR001138">
    <property type="entry name" value="Zn2Cys6_DnaBD"/>
</dbReference>
<evidence type="ECO:0000256" key="1">
    <source>
        <dbReference type="ARBA" id="ARBA00004123"/>
    </source>
</evidence>
<organism evidence="9 10">
    <name type="scientific">Aspergillus bertholletiae</name>
    <dbReference type="NCBI Taxonomy" id="1226010"/>
    <lineage>
        <taxon>Eukaryota</taxon>
        <taxon>Fungi</taxon>
        <taxon>Dikarya</taxon>
        <taxon>Ascomycota</taxon>
        <taxon>Pezizomycotina</taxon>
        <taxon>Eurotiomycetes</taxon>
        <taxon>Eurotiomycetidae</taxon>
        <taxon>Eurotiales</taxon>
        <taxon>Aspergillaceae</taxon>
        <taxon>Aspergillus</taxon>
        <taxon>Aspergillus subgen. Circumdati</taxon>
    </lineage>
</organism>
<proteinExistence type="predicted"/>
<protein>
    <submittedName>
        <fullName evidence="9">Fungal-specific transcription factor domain-containing protein</fullName>
    </submittedName>
</protein>
<evidence type="ECO:0000256" key="3">
    <source>
        <dbReference type="ARBA" id="ARBA00023015"/>
    </source>
</evidence>
<dbReference type="OrthoDB" id="2269373at2759"/>
<dbReference type="PANTHER" id="PTHR31001:SF85">
    <property type="entry name" value="ZN(II)2CYS6 TRANSCRIPTION FACTOR (EUROFUNG)"/>
    <property type="match status" value="1"/>
</dbReference>
<comment type="subcellular location">
    <subcellularLocation>
        <location evidence="1">Nucleus</location>
    </subcellularLocation>
</comment>
<dbReference type="GO" id="GO:0008270">
    <property type="term" value="F:zinc ion binding"/>
    <property type="evidence" value="ECO:0007669"/>
    <property type="project" value="InterPro"/>
</dbReference>
<dbReference type="InterPro" id="IPR050613">
    <property type="entry name" value="Sec_Metabolite_Reg"/>
</dbReference>
<keyword evidence="5" id="KW-0804">Transcription</keyword>
<evidence type="ECO:0000256" key="7">
    <source>
        <dbReference type="SAM" id="MobiDB-lite"/>
    </source>
</evidence>
<dbReference type="GO" id="GO:0009893">
    <property type="term" value="P:positive regulation of metabolic process"/>
    <property type="evidence" value="ECO:0007669"/>
    <property type="project" value="UniProtKB-ARBA"/>
</dbReference>
<feature type="domain" description="Zn(2)-C6 fungal-type" evidence="8">
    <location>
        <begin position="22"/>
        <end position="51"/>
    </location>
</feature>
<evidence type="ECO:0000259" key="8">
    <source>
        <dbReference type="PROSITE" id="PS50048"/>
    </source>
</evidence>
<evidence type="ECO:0000313" key="9">
    <source>
        <dbReference type="EMBL" id="KAE8376764.1"/>
    </source>
</evidence>
<dbReference type="InterPro" id="IPR007219">
    <property type="entry name" value="XnlR_reg_dom"/>
</dbReference>
<keyword evidence="2" id="KW-0479">Metal-binding</keyword>
<dbReference type="EMBL" id="ML736234">
    <property type="protein sequence ID" value="KAE8376764.1"/>
    <property type="molecule type" value="Genomic_DNA"/>
</dbReference>
<evidence type="ECO:0000313" key="10">
    <source>
        <dbReference type="Proteomes" id="UP000326198"/>
    </source>
</evidence>
<dbReference type="GO" id="GO:0000981">
    <property type="term" value="F:DNA-binding transcription factor activity, RNA polymerase II-specific"/>
    <property type="evidence" value="ECO:0007669"/>
    <property type="project" value="InterPro"/>
</dbReference>
<dbReference type="GO" id="GO:0006351">
    <property type="term" value="P:DNA-templated transcription"/>
    <property type="evidence" value="ECO:0007669"/>
    <property type="project" value="InterPro"/>
</dbReference>
<feature type="compositionally biased region" description="Basic and acidic residues" evidence="7">
    <location>
        <begin position="73"/>
        <end position="82"/>
    </location>
</feature>
<dbReference type="PROSITE" id="PS50048">
    <property type="entry name" value="ZN2_CY6_FUNGAL_2"/>
    <property type="match status" value="1"/>
</dbReference>
<evidence type="ECO:0000256" key="6">
    <source>
        <dbReference type="ARBA" id="ARBA00023242"/>
    </source>
</evidence>
<dbReference type="Pfam" id="PF04082">
    <property type="entry name" value="Fungal_trans"/>
    <property type="match status" value="1"/>
</dbReference>